<organism evidence="1 2">
    <name type="scientific">Sporomusa ovata</name>
    <dbReference type="NCBI Taxonomy" id="2378"/>
    <lineage>
        <taxon>Bacteria</taxon>
        <taxon>Bacillati</taxon>
        <taxon>Bacillota</taxon>
        <taxon>Negativicutes</taxon>
        <taxon>Selenomonadales</taxon>
        <taxon>Sporomusaceae</taxon>
        <taxon>Sporomusa</taxon>
    </lineage>
</organism>
<evidence type="ECO:0000313" key="2">
    <source>
        <dbReference type="Proteomes" id="UP000049855"/>
    </source>
</evidence>
<proteinExistence type="predicted"/>
<dbReference type="Proteomes" id="UP000049855">
    <property type="component" value="Unassembled WGS sequence"/>
</dbReference>
<dbReference type="AlphaFoldDB" id="A0A0U1KZ67"/>
<keyword evidence="2" id="KW-1185">Reference proteome</keyword>
<sequence length="66" mass="7249">MDKEELEITIDASGQVSIKVAGAKGGKCLDITKPIEEALGEVKVRQMSPEYYEQPADAAKVRDNQR</sequence>
<dbReference type="InterPro" id="IPR021375">
    <property type="entry name" value="DUF2997"/>
</dbReference>
<dbReference type="RefSeq" id="WP_021168402.1">
    <property type="nucleotide sequence ID" value="NZ_CTRP01000011.1"/>
</dbReference>
<dbReference type="Pfam" id="PF11211">
    <property type="entry name" value="DUF2997"/>
    <property type="match status" value="1"/>
</dbReference>
<reference evidence="2" key="1">
    <citation type="submission" date="2015-03" db="EMBL/GenBank/DDBJ databases">
        <authorList>
            <person name="Nijsse Bart"/>
        </authorList>
    </citation>
    <scope>NUCLEOTIDE SEQUENCE [LARGE SCALE GENOMIC DNA]</scope>
</reference>
<name>A0A0U1KZ67_9FIRM</name>
<gene>
    <name evidence="1" type="ORF">SpAn4DRAFT_3168</name>
</gene>
<protein>
    <recommendedName>
        <fullName evidence="3">DUF2997 domain-containing protein</fullName>
    </recommendedName>
</protein>
<evidence type="ECO:0000313" key="1">
    <source>
        <dbReference type="EMBL" id="CQR72708.1"/>
    </source>
</evidence>
<dbReference type="EMBL" id="CTRP01000011">
    <property type="protein sequence ID" value="CQR72708.1"/>
    <property type="molecule type" value="Genomic_DNA"/>
</dbReference>
<evidence type="ECO:0008006" key="3">
    <source>
        <dbReference type="Google" id="ProtNLM"/>
    </source>
</evidence>
<accession>A0A0U1KZ67</accession>